<dbReference type="Proteomes" id="UP000784294">
    <property type="component" value="Unassembled WGS sequence"/>
</dbReference>
<reference evidence="1" key="1">
    <citation type="submission" date="2018-11" db="EMBL/GenBank/DDBJ databases">
        <authorList>
            <consortium name="Pathogen Informatics"/>
        </authorList>
    </citation>
    <scope>NUCLEOTIDE SEQUENCE</scope>
</reference>
<accession>A0A448XE52</accession>
<organism evidence="1 2">
    <name type="scientific">Protopolystoma xenopodis</name>
    <dbReference type="NCBI Taxonomy" id="117903"/>
    <lineage>
        <taxon>Eukaryota</taxon>
        <taxon>Metazoa</taxon>
        <taxon>Spiralia</taxon>
        <taxon>Lophotrochozoa</taxon>
        <taxon>Platyhelminthes</taxon>
        <taxon>Monogenea</taxon>
        <taxon>Polyopisthocotylea</taxon>
        <taxon>Polystomatidea</taxon>
        <taxon>Polystomatidae</taxon>
        <taxon>Protopolystoma</taxon>
    </lineage>
</organism>
<protein>
    <submittedName>
        <fullName evidence="1">Uncharacterized protein</fullName>
    </submittedName>
</protein>
<name>A0A448XE52_9PLAT</name>
<dbReference type="AlphaFoldDB" id="A0A448XE52"/>
<proteinExistence type="predicted"/>
<evidence type="ECO:0000313" key="1">
    <source>
        <dbReference type="EMBL" id="VEL34675.1"/>
    </source>
</evidence>
<gene>
    <name evidence="1" type="ORF">PXEA_LOCUS28115</name>
</gene>
<evidence type="ECO:0000313" key="2">
    <source>
        <dbReference type="Proteomes" id="UP000784294"/>
    </source>
</evidence>
<sequence>MAETLGEVCGLLIILWNGFLEHPDLWTPSIEIRASIKEAHPSILALNSSARPTVQNSPHPGMHRTKPESPQSHLYLFVSSALAIARRTAPPGPSALAFSADSTAAFRVGWAAQPRTQPPREALFYEVVRLGGLFRGSQCRHCVLKRSQSAPRQA</sequence>
<dbReference type="EMBL" id="CAAALY010248131">
    <property type="protein sequence ID" value="VEL34675.1"/>
    <property type="molecule type" value="Genomic_DNA"/>
</dbReference>
<comment type="caution">
    <text evidence="1">The sequence shown here is derived from an EMBL/GenBank/DDBJ whole genome shotgun (WGS) entry which is preliminary data.</text>
</comment>
<keyword evidence="2" id="KW-1185">Reference proteome</keyword>